<feature type="compositionally biased region" description="Low complexity" evidence="1">
    <location>
        <begin position="489"/>
        <end position="498"/>
    </location>
</feature>
<dbReference type="InterPro" id="IPR039448">
    <property type="entry name" value="Beta_helix"/>
</dbReference>
<feature type="compositionally biased region" description="Low complexity" evidence="1">
    <location>
        <begin position="424"/>
        <end position="436"/>
    </location>
</feature>
<dbReference type="RefSeq" id="WP_271998904.1">
    <property type="nucleotide sequence ID" value="NZ_JAQNDN010000007.1"/>
</dbReference>
<dbReference type="Gene3D" id="2.160.20.10">
    <property type="entry name" value="Single-stranded right-handed beta-helix, Pectin lyase-like"/>
    <property type="match status" value="1"/>
</dbReference>
<dbReference type="InterPro" id="IPR024038">
    <property type="entry name" value="MYXO-CTERM"/>
</dbReference>
<dbReference type="Pfam" id="PF13229">
    <property type="entry name" value="Beta_helix"/>
    <property type="match status" value="1"/>
</dbReference>
<feature type="chain" id="PRO_5046507811" evidence="2">
    <location>
        <begin position="31"/>
        <end position="519"/>
    </location>
</feature>
<dbReference type="SUPFAM" id="SSF51126">
    <property type="entry name" value="Pectin lyase-like"/>
    <property type="match status" value="1"/>
</dbReference>
<comment type="caution">
    <text evidence="4">The sequence shown here is derived from an EMBL/GenBank/DDBJ whole genome shotgun (WGS) entry which is preliminary data.</text>
</comment>
<reference evidence="4 5" key="1">
    <citation type="submission" date="2022-11" db="EMBL/GenBank/DDBJ databases">
        <title>Minimal conservation of predation-associated metabolite biosynthetic gene clusters underscores biosynthetic potential of Myxococcota including descriptions for ten novel species: Archangium lansinium sp. nov., Myxococcus landrumus sp. nov., Nannocystis bai.</title>
        <authorList>
            <person name="Ahearne A."/>
            <person name="Stevens C."/>
            <person name="Dowd S."/>
        </authorList>
    </citation>
    <scope>NUCLEOTIDE SEQUENCE [LARGE SCALE GENOMIC DNA]</scope>
    <source>
        <strain evidence="4 5">NCELM</strain>
    </source>
</reference>
<feature type="compositionally biased region" description="Low complexity" evidence="1">
    <location>
        <begin position="392"/>
        <end position="416"/>
    </location>
</feature>
<feature type="domain" description="Right handed beta helix" evidence="3">
    <location>
        <begin position="96"/>
        <end position="217"/>
    </location>
</feature>
<sequence length="519" mass="53265">MRTRFEYAHLLPSALGGAVFGLLAPSLALAATLQVGADKTYKAVKDAVAAAKSGDVIEIDPGDYVDDISSIKVGDLTIRGVGDTRPHLKATVPPPNKKGIFVVELGVGPVTVENLEFSGAKISEADGNNAAGIRAQGTDLTVRNCYFHDNQNGILAGDGAMTVEYSEFAYNGEAGYEHNIYVGAGPKFVFRGNYSHHVKSGHAVKSRALENHILYNRLMEEADGNGSALIDLPQGGLSYVIGNLIQKGPAAENKNRIVFYKGEGATNPDLRLFVSHNTFVNDGSPNAAFVHAPVGTEVNVANNLFVGPGTPIKTDDPTTTVVDLGNIQTEDAILVDRAGYDYHLVDGAAAIDVGEALDALLVPDSQYVHPLQTEMRPHVGAPDVGAYEWGVDEGTTSDDSTTGDDSTSDGPTGPDTTGDEPGDPTEGGPTSDDPTSGGPGGDTSGPDLTTGDSPTSDGSAGSDGTTDATAGVDGTDTSPGGDDGGSEGCGCRSDAPGGSAALLAGLAALGLAGRRRRRA</sequence>
<feature type="compositionally biased region" description="Low complexity" evidence="1">
    <location>
        <begin position="444"/>
        <end position="480"/>
    </location>
</feature>
<name>A0ABT5B4Z9_9BACT</name>
<keyword evidence="2" id="KW-0732">Signal</keyword>
<feature type="signal peptide" evidence="2">
    <location>
        <begin position="1"/>
        <end position="30"/>
    </location>
</feature>
<feature type="region of interest" description="Disordered" evidence="1">
    <location>
        <begin position="377"/>
        <end position="498"/>
    </location>
</feature>
<evidence type="ECO:0000256" key="2">
    <source>
        <dbReference type="SAM" id="SignalP"/>
    </source>
</evidence>
<dbReference type="InterPro" id="IPR012334">
    <property type="entry name" value="Pectin_lyas_fold"/>
</dbReference>
<protein>
    <submittedName>
        <fullName evidence="4">Right-handed parallel beta-helix repeat-containing protein</fullName>
    </submittedName>
</protein>
<evidence type="ECO:0000256" key="1">
    <source>
        <dbReference type="SAM" id="MobiDB-lite"/>
    </source>
</evidence>
<evidence type="ECO:0000259" key="3">
    <source>
        <dbReference type="Pfam" id="PF13229"/>
    </source>
</evidence>
<evidence type="ECO:0000313" key="4">
    <source>
        <dbReference type="EMBL" id="MDC0669200.1"/>
    </source>
</evidence>
<dbReference type="NCBIfam" id="TIGR03901">
    <property type="entry name" value="MYXO-CTERM"/>
    <property type="match status" value="1"/>
</dbReference>
<accession>A0ABT5B4Z9</accession>
<proteinExistence type="predicted"/>
<organism evidence="4 5">
    <name type="scientific">Nannocystis radixulma</name>
    <dbReference type="NCBI Taxonomy" id="2995305"/>
    <lineage>
        <taxon>Bacteria</taxon>
        <taxon>Pseudomonadati</taxon>
        <taxon>Myxococcota</taxon>
        <taxon>Polyangia</taxon>
        <taxon>Nannocystales</taxon>
        <taxon>Nannocystaceae</taxon>
        <taxon>Nannocystis</taxon>
    </lineage>
</organism>
<dbReference type="Proteomes" id="UP001217838">
    <property type="component" value="Unassembled WGS sequence"/>
</dbReference>
<evidence type="ECO:0000313" key="5">
    <source>
        <dbReference type="Proteomes" id="UP001217838"/>
    </source>
</evidence>
<gene>
    <name evidence="4" type="ORF">POL58_15720</name>
</gene>
<dbReference type="EMBL" id="JAQNDN010000007">
    <property type="protein sequence ID" value="MDC0669200.1"/>
    <property type="molecule type" value="Genomic_DNA"/>
</dbReference>
<dbReference type="InterPro" id="IPR011050">
    <property type="entry name" value="Pectin_lyase_fold/virulence"/>
</dbReference>
<keyword evidence="5" id="KW-1185">Reference proteome</keyword>